<name>A0A242AA79_9ENTE</name>
<dbReference type="InterPro" id="IPR036890">
    <property type="entry name" value="HATPase_C_sf"/>
</dbReference>
<gene>
    <name evidence="3" type="ORF">A5886_003047</name>
</gene>
<dbReference type="GO" id="GO:0042802">
    <property type="term" value="F:identical protein binding"/>
    <property type="evidence" value="ECO:0007669"/>
    <property type="project" value="TreeGrafter"/>
</dbReference>
<feature type="domain" description="Sensor histidine kinase NatK-like C-terminal" evidence="2">
    <location>
        <begin position="328"/>
        <end position="429"/>
    </location>
</feature>
<accession>A0A242AA79</accession>
<evidence type="ECO:0000313" key="4">
    <source>
        <dbReference type="Proteomes" id="UP000195043"/>
    </source>
</evidence>
<reference evidence="3 4" key="1">
    <citation type="submission" date="2017-05" db="EMBL/GenBank/DDBJ databases">
        <title>The Genome Sequence of Enterococcus sp. 8G7_MSG3316.</title>
        <authorList>
            <consortium name="The Broad Institute Genomics Platform"/>
            <consortium name="The Broad Institute Genomic Center for Infectious Diseases"/>
            <person name="Earl A."/>
            <person name="Manson A."/>
            <person name="Schwartman J."/>
            <person name="Gilmore M."/>
            <person name="Abouelleil A."/>
            <person name="Cao P."/>
            <person name="Chapman S."/>
            <person name="Cusick C."/>
            <person name="Shea T."/>
            <person name="Young S."/>
            <person name="Neafsey D."/>
            <person name="Nusbaum C."/>
            <person name="Birren B."/>
        </authorList>
    </citation>
    <scope>NUCLEOTIDE SEQUENCE [LARGE SCALE GENOMIC DNA]</scope>
    <source>
        <strain evidence="3 4">8G7_MSG3316</strain>
    </source>
</reference>
<keyword evidence="1" id="KW-1133">Transmembrane helix</keyword>
<feature type="transmembrane region" description="Helical" evidence="1">
    <location>
        <begin position="185"/>
        <end position="203"/>
    </location>
</feature>
<dbReference type="Pfam" id="PF14501">
    <property type="entry name" value="HATPase_c_5"/>
    <property type="match status" value="1"/>
</dbReference>
<dbReference type="AlphaFoldDB" id="A0A242AA79"/>
<feature type="transmembrane region" description="Helical" evidence="1">
    <location>
        <begin position="33"/>
        <end position="65"/>
    </location>
</feature>
<dbReference type="SUPFAM" id="SSF55874">
    <property type="entry name" value="ATPase domain of HSP90 chaperone/DNA topoisomerase II/histidine kinase"/>
    <property type="match status" value="1"/>
</dbReference>
<dbReference type="Gene3D" id="3.30.565.10">
    <property type="entry name" value="Histidine kinase-like ATPase, C-terminal domain"/>
    <property type="match status" value="1"/>
</dbReference>
<evidence type="ECO:0000256" key="1">
    <source>
        <dbReference type="SAM" id="Phobius"/>
    </source>
</evidence>
<dbReference type="Proteomes" id="UP000195043">
    <property type="component" value="Unassembled WGS sequence"/>
</dbReference>
<feature type="transmembrane region" description="Helical" evidence="1">
    <location>
        <begin position="151"/>
        <end position="173"/>
    </location>
</feature>
<dbReference type="InterPro" id="IPR032834">
    <property type="entry name" value="NatK-like_C"/>
</dbReference>
<comment type="caution">
    <text evidence="3">The sequence shown here is derived from an EMBL/GenBank/DDBJ whole genome shotgun (WGS) entry which is preliminary data.</text>
</comment>
<sequence length="434" mass="50311">MWHLYTFYQSFLLFLICYLLDNDSLKKMPSKQIFLAVILCVCSAISGIFLGIYGALFMLMSIYFINVQRNKNWVRSLGVTSNASILLIISDHLTSTLGMLLGRGDSNFFLFSNQMHYGIFFGILTMTLAVLVSSIVIYFRINKQIDLLNNTIFIFVNFFILITYYCNIFLVSFLGNTPDLIRMNFFFFLLYLCLSIMAFSFYYRTMKAKVEMIKKESDYQALMEYTESMENQYKEVRKFRHDFQNILNSLDDYVLSEDFSGLKNYYLDEIKPTSEEITDMNFKLTELQNMKQREIKSVLALKLMTAQNAEIEVDLEVKEVIEDIPLDAIVLVRALGILLDNAIEALEELSIGKLTVAVFKNKQEIQFIIQNDCKDHMPSIQQLKKEGFSTKGENRGLGLSNVKEMLTKYPDVVLKTTIKDQLFTQQLIITRSDL</sequence>
<dbReference type="STRING" id="1834191.A5886_003047"/>
<keyword evidence="1" id="KW-0472">Membrane</keyword>
<evidence type="ECO:0000313" key="3">
    <source>
        <dbReference type="EMBL" id="OTN77946.1"/>
    </source>
</evidence>
<keyword evidence="1" id="KW-0812">Transmembrane</keyword>
<protein>
    <recommendedName>
        <fullName evidence="2">Sensor histidine kinase NatK-like C-terminal domain-containing protein</fullName>
    </recommendedName>
</protein>
<proteinExistence type="predicted"/>
<dbReference type="EMBL" id="NGKU01000001">
    <property type="protein sequence ID" value="OTN77946.1"/>
    <property type="molecule type" value="Genomic_DNA"/>
</dbReference>
<keyword evidence="4" id="KW-1185">Reference proteome</keyword>
<feature type="transmembrane region" description="Helical" evidence="1">
    <location>
        <begin position="117"/>
        <end position="139"/>
    </location>
</feature>
<evidence type="ECO:0000259" key="2">
    <source>
        <dbReference type="Pfam" id="PF14501"/>
    </source>
</evidence>
<dbReference type="PANTHER" id="PTHR40448">
    <property type="entry name" value="TWO-COMPONENT SENSOR HISTIDINE KINASE"/>
    <property type="match status" value="1"/>
</dbReference>
<organism evidence="3 4">
    <name type="scientific">Candidatus Enterococcus testudinis</name>
    <dbReference type="NCBI Taxonomy" id="1834191"/>
    <lineage>
        <taxon>Bacteria</taxon>
        <taxon>Bacillati</taxon>
        <taxon>Bacillota</taxon>
        <taxon>Bacilli</taxon>
        <taxon>Lactobacillales</taxon>
        <taxon>Enterococcaceae</taxon>
        <taxon>Enterococcus</taxon>
    </lineage>
</organism>
<dbReference type="PANTHER" id="PTHR40448:SF1">
    <property type="entry name" value="TWO-COMPONENT SENSOR HISTIDINE KINASE"/>
    <property type="match status" value="1"/>
</dbReference>